<feature type="compositionally biased region" description="Basic and acidic residues" evidence="3">
    <location>
        <begin position="68"/>
        <end position="77"/>
    </location>
</feature>
<dbReference type="PANTHER" id="PTHR28524:SF3">
    <property type="entry name" value="SUCCINATE DEHYDROGENASE ASSEMBLY FACTOR 4, MITOCHONDRIAL"/>
    <property type="match status" value="1"/>
</dbReference>
<evidence type="ECO:0000256" key="2">
    <source>
        <dbReference type="ARBA" id="ARBA00022170"/>
    </source>
</evidence>
<evidence type="ECO:0000256" key="1">
    <source>
        <dbReference type="ARBA" id="ARBA00005701"/>
    </source>
</evidence>
<evidence type="ECO:0000313" key="4">
    <source>
        <dbReference type="EMBL" id="KAK4277768.1"/>
    </source>
</evidence>
<dbReference type="GO" id="GO:0005739">
    <property type="term" value="C:mitochondrion"/>
    <property type="evidence" value="ECO:0007669"/>
    <property type="project" value="TreeGrafter"/>
</dbReference>
<organism evidence="4 5">
    <name type="scientific">Acacia crassicarpa</name>
    <name type="common">northern wattle</name>
    <dbReference type="NCBI Taxonomy" id="499986"/>
    <lineage>
        <taxon>Eukaryota</taxon>
        <taxon>Viridiplantae</taxon>
        <taxon>Streptophyta</taxon>
        <taxon>Embryophyta</taxon>
        <taxon>Tracheophyta</taxon>
        <taxon>Spermatophyta</taxon>
        <taxon>Magnoliopsida</taxon>
        <taxon>eudicotyledons</taxon>
        <taxon>Gunneridae</taxon>
        <taxon>Pentapetalae</taxon>
        <taxon>rosids</taxon>
        <taxon>fabids</taxon>
        <taxon>Fabales</taxon>
        <taxon>Fabaceae</taxon>
        <taxon>Caesalpinioideae</taxon>
        <taxon>mimosoid clade</taxon>
        <taxon>Acacieae</taxon>
        <taxon>Acacia</taxon>
    </lineage>
</organism>
<dbReference type="EMBL" id="JAWXYG010000003">
    <property type="protein sequence ID" value="KAK4277768.1"/>
    <property type="molecule type" value="Genomic_DNA"/>
</dbReference>
<reference evidence="4" key="1">
    <citation type="submission" date="2023-10" db="EMBL/GenBank/DDBJ databases">
        <title>Chromosome-level genome of the transformable northern wattle, Acacia crassicarpa.</title>
        <authorList>
            <person name="Massaro I."/>
            <person name="Sinha N.R."/>
            <person name="Poethig S."/>
            <person name="Leichty A.R."/>
        </authorList>
    </citation>
    <scope>NUCLEOTIDE SEQUENCE</scope>
    <source>
        <strain evidence="4">Acra3RX</strain>
        <tissue evidence="4">Leaf</tissue>
    </source>
</reference>
<name>A0AAE1K1A8_9FABA</name>
<dbReference type="InterPro" id="IPR012875">
    <property type="entry name" value="SDHF4"/>
</dbReference>
<evidence type="ECO:0000313" key="5">
    <source>
        <dbReference type="Proteomes" id="UP001293593"/>
    </source>
</evidence>
<comment type="similarity">
    <text evidence="1">Belongs to the SDHAF4 family.</text>
</comment>
<dbReference type="GO" id="GO:0034553">
    <property type="term" value="P:mitochondrial respiratory chain complex II assembly"/>
    <property type="evidence" value="ECO:0007669"/>
    <property type="project" value="TreeGrafter"/>
</dbReference>
<dbReference type="AlphaFoldDB" id="A0AAE1K1A8"/>
<evidence type="ECO:0000256" key="3">
    <source>
        <dbReference type="SAM" id="MobiDB-lite"/>
    </source>
</evidence>
<sequence>MSTSLSRLLTSVTNLSAANHALHCTKAEPLACYASASVTRFICSTTQHFQSQQDNLVKEQAKAFQENHTTDDTRGQEEKEEQDGGDDDDVDVNKETGEIGGPKGPEPTRYGDWERNGRCYDF</sequence>
<keyword evidence="5" id="KW-1185">Reference proteome</keyword>
<comment type="caution">
    <text evidence="4">The sequence shown here is derived from an EMBL/GenBank/DDBJ whole genome shotgun (WGS) entry which is preliminary data.</text>
</comment>
<dbReference type="Proteomes" id="UP001293593">
    <property type="component" value="Unassembled WGS sequence"/>
</dbReference>
<dbReference type="Pfam" id="PF07896">
    <property type="entry name" value="DUF1674"/>
    <property type="match status" value="1"/>
</dbReference>
<feature type="compositionally biased region" description="Acidic residues" evidence="3">
    <location>
        <begin position="78"/>
        <end position="90"/>
    </location>
</feature>
<dbReference type="PANTHER" id="PTHR28524">
    <property type="entry name" value="SUCCINATE DEHYDROGENASE ASSEMBLY FACTOR 4, MITOCHONDRIAL"/>
    <property type="match status" value="1"/>
</dbReference>
<feature type="compositionally biased region" description="Basic and acidic residues" evidence="3">
    <location>
        <begin position="109"/>
        <end position="122"/>
    </location>
</feature>
<accession>A0AAE1K1A8</accession>
<proteinExistence type="inferred from homology"/>
<feature type="region of interest" description="Disordered" evidence="3">
    <location>
        <begin position="52"/>
        <end position="122"/>
    </location>
</feature>
<gene>
    <name evidence="4" type="ORF">QN277_015716</name>
</gene>
<protein>
    <recommendedName>
        <fullName evidence="2">Succinate dehydrogenase assembly factor 4, mitochondrial</fullName>
    </recommendedName>
</protein>